<feature type="transmembrane region" description="Helical" evidence="7">
    <location>
        <begin position="864"/>
        <end position="883"/>
    </location>
</feature>
<dbReference type="SUPFAM" id="SSF82866">
    <property type="entry name" value="Multidrug efflux transporter AcrB transmembrane domain"/>
    <property type="match status" value="2"/>
</dbReference>
<dbReference type="PROSITE" id="PS50156">
    <property type="entry name" value="SSD"/>
    <property type="match status" value="1"/>
</dbReference>
<feature type="transmembrane region" description="Helical" evidence="7">
    <location>
        <begin position="363"/>
        <end position="383"/>
    </location>
</feature>
<protein>
    <submittedName>
        <fullName evidence="9">MMPL family transporter</fullName>
    </submittedName>
</protein>
<keyword evidence="5 7" id="KW-1133">Transmembrane helix</keyword>
<organism evidence="9 10">
    <name type="scientific">Chengkuizengella axinellae</name>
    <dbReference type="NCBI Taxonomy" id="3064388"/>
    <lineage>
        <taxon>Bacteria</taxon>
        <taxon>Bacillati</taxon>
        <taxon>Bacillota</taxon>
        <taxon>Bacilli</taxon>
        <taxon>Bacillales</taxon>
        <taxon>Paenibacillaceae</taxon>
        <taxon>Chengkuizengella</taxon>
    </lineage>
</organism>
<evidence type="ECO:0000256" key="4">
    <source>
        <dbReference type="ARBA" id="ARBA00022692"/>
    </source>
</evidence>
<reference evidence="9 10" key="1">
    <citation type="submission" date="2023-08" db="EMBL/GenBank/DDBJ databases">
        <authorList>
            <person name="Park J.-S."/>
        </authorList>
    </citation>
    <scope>NUCLEOTIDE SEQUENCE [LARGE SCALE GENOMIC DNA]</scope>
    <source>
        <strain evidence="9 10">2205SS18-9</strain>
    </source>
</reference>
<evidence type="ECO:0000256" key="2">
    <source>
        <dbReference type="ARBA" id="ARBA00010157"/>
    </source>
</evidence>
<feature type="transmembrane region" description="Helical" evidence="7">
    <location>
        <begin position="890"/>
        <end position="916"/>
    </location>
</feature>
<keyword evidence="3" id="KW-1003">Cell membrane</keyword>
<comment type="caution">
    <text evidence="9">The sequence shown here is derived from an EMBL/GenBank/DDBJ whole genome shotgun (WGS) entry which is preliminary data.</text>
</comment>
<dbReference type="Gene3D" id="1.20.1640.10">
    <property type="entry name" value="Multidrug efflux transporter AcrB transmembrane domain"/>
    <property type="match status" value="2"/>
</dbReference>
<feature type="transmembrane region" description="Helical" evidence="7">
    <location>
        <begin position="181"/>
        <end position="197"/>
    </location>
</feature>
<name>A0ABT9J322_9BACL</name>
<feature type="transmembrane region" description="Helical" evidence="7">
    <location>
        <begin position="966"/>
        <end position="985"/>
    </location>
</feature>
<comment type="subcellular location">
    <subcellularLocation>
        <location evidence="1">Cell membrane</location>
        <topology evidence="1">Multi-pass membrane protein</topology>
    </subcellularLocation>
</comment>
<feature type="transmembrane region" description="Helical" evidence="7">
    <location>
        <begin position="313"/>
        <end position="342"/>
    </location>
</feature>
<proteinExistence type="inferred from homology"/>
<feature type="transmembrane region" description="Helical" evidence="7">
    <location>
        <begin position="204"/>
        <end position="226"/>
    </location>
</feature>
<dbReference type="Proteomes" id="UP001231941">
    <property type="component" value="Unassembled WGS sequence"/>
</dbReference>
<dbReference type="RefSeq" id="WP_305993329.1">
    <property type="nucleotide sequence ID" value="NZ_JAVAMP010000011.1"/>
</dbReference>
<evidence type="ECO:0000256" key="7">
    <source>
        <dbReference type="SAM" id="Phobius"/>
    </source>
</evidence>
<feature type="domain" description="SSD" evidence="8">
    <location>
        <begin position="204"/>
        <end position="336"/>
    </location>
</feature>
<gene>
    <name evidence="9" type="ORF">Q5Y73_18130</name>
</gene>
<evidence type="ECO:0000256" key="5">
    <source>
        <dbReference type="ARBA" id="ARBA00022989"/>
    </source>
</evidence>
<dbReference type="InterPro" id="IPR000731">
    <property type="entry name" value="SSD"/>
</dbReference>
<keyword evidence="10" id="KW-1185">Reference proteome</keyword>
<feature type="transmembrane region" description="Helical" evidence="7">
    <location>
        <begin position="922"/>
        <end position="945"/>
    </location>
</feature>
<dbReference type="InterPro" id="IPR004869">
    <property type="entry name" value="MMPL_dom"/>
</dbReference>
<evidence type="ECO:0000256" key="1">
    <source>
        <dbReference type="ARBA" id="ARBA00004651"/>
    </source>
</evidence>
<sequence length="1045" mass="115375">MKHMIKLRWVLVVFWVVATLLLVTTMPSLDDLLREKGQPKIPDGYSSVLSVELLNELNGVSSEIENIDAVVVFYEKEGINETQLQNIEDQINDLTTKQEDLGISNILTHFDNEELKEQLVSPDETTIITALSIDKSGKKVSEIREELQKELSDSEVTTYITGSEFINEDQIQTTEDGVKKTELFTVIFIIIVLIIVFRSPITPIISLLTVGVTYICSLSIVAHLVYTLDFPFSTITQTFLILVLFGIGTDYNILLLSRFKEEISKGFKIKESIINTYKTAGKTVIYSGLAVFIGFSILGLAKFSVFQSASAVAVAVGILLLALFTLMPFFMMVMGRLMFWPVKEPKSHGENKLWSRLGQFSTARPFVSVILVAILTIPFLFMYEGNVSYNSVDEVSDAYESVQGFNLLSDKFSPGKALPTTVVIDANEHMDSNEHLDWIDELTQKMINIEGVEAVYSPTRPKGEKIEELYSTDQVEQVSEGLVSANDGVAQIAEGLSEAEEQLSNSADFSNVDKLIVGTNEIAGNVNQLQSALQTLNEGIANGTVGARQLEDAMKTLSKSLSELNQSSSELHTSYGQLQSGYSFIATEYDEIMNQMMFIRTSANGMQGLVVQIEKAHPEVAVDPNMMTLKTTIEELVAQLNALILSSEELNTIFKETNDAFTKANEGLSQMTQGQTQLSDAAVEIEQSISTLADGLEMGSEGQSEIILNLGKIEKGIQNINDGQIQLKNGLVEASSGMIELEVGLSKSTEGLDDISYGLVEATNFLEEMTETDSSSTFYIPSELLEGEYQEVLDLYMSEDREVFKLSVELSVDPYSTEAMEVMNALNEVIDSELQDLKLENARFALGGISSMNDDLNTIATEDFVRTVTLMLIGIFIVLVWIIRGFWIPVYIIVSLILGYYTALSFTELLVVNVFGLSGLSWSIPFFSFIMVIALGVDYSIFLMMRYKEYTDMSSPEALLLAKKKIGGVVISAAIILCGTFAAMYPAGVLTLTQMSTVVITGLTLLTVVMLPMLIPALVSIQSKLKQKEVVKGIEKNEVNIKTHL</sequence>
<keyword evidence="6 7" id="KW-0472">Membrane</keyword>
<dbReference type="InterPro" id="IPR050545">
    <property type="entry name" value="Mycobact_MmpL"/>
</dbReference>
<keyword evidence="4 7" id="KW-0812">Transmembrane</keyword>
<dbReference type="EMBL" id="JAVAMP010000011">
    <property type="protein sequence ID" value="MDP5276021.1"/>
    <property type="molecule type" value="Genomic_DNA"/>
</dbReference>
<comment type="similarity">
    <text evidence="2">Belongs to the resistance-nodulation-cell division (RND) (TC 2.A.6) family. MmpL subfamily.</text>
</comment>
<evidence type="ECO:0000313" key="9">
    <source>
        <dbReference type="EMBL" id="MDP5276021.1"/>
    </source>
</evidence>
<dbReference type="Pfam" id="PF03176">
    <property type="entry name" value="MMPL"/>
    <property type="match status" value="2"/>
</dbReference>
<evidence type="ECO:0000256" key="6">
    <source>
        <dbReference type="ARBA" id="ARBA00023136"/>
    </source>
</evidence>
<accession>A0ABT9J322</accession>
<evidence type="ECO:0000313" key="10">
    <source>
        <dbReference type="Proteomes" id="UP001231941"/>
    </source>
</evidence>
<dbReference type="PANTHER" id="PTHR33406:SF6">
    <property type="entry name" value="MEMBRANE PROTEIN YDGH-RELATED"/>
    <property type="match status" value="1"/>
</dbReference>
<dbReference type="PANTHER" id="PTHR33406">
    <property type="entry name" value="MEMBRANE PROTEIN MJ1562-RELATED"/>
    <property type="match status" value="1"/>
</dbReference>
<feature type="transmembrane region" description="Helical" evidence="7">
    <location>
        <begin position="280"/>
        <end position="301"/>
    </location>
</feature>
<evidence type="ECO:0000259" key="8">
    <source>
        <dbReference type="PROSITE" id="PS50156"/>
    </source>
</evidence>
<evidence type="ECO:0000256" key="3">
    <source>
        <dbReference type="ARBA" id="ARBA00022475"/>
    </source>
</evidence>
<feature type="transmembrane region" description="Helical" evidence="7">
    <location>
        <begin position="238"/>
        <end position="259"/>
    </location>
</feature>
<feature type="transmembrane region" description="Helical" evidence="7">
    <location>
        <begin position="997"/>
        <end position="1019"/>
    </location>
</feature>